<evidence type="ECO:0000313" key="3">
    <source>
        <dbReference type="Proteomes" id="UP000515908"/>
    </source>
</evidence>
<proteinExistence type="predicted"/>
<sequence>MDTQVWTPQLVEELMFREFIKKEDVSSLLPPAPSCETASYVDRYEQTTKILYAYIRNGPLTALTSQNVNSSLANKHYNFTPSKATSRAVPPKTVEVQRTQRTPTPKPPSRTASIHKNDTPQSSQPYPRNKRQRVEWPSDVPQNDKLKSNSRSKVAPFTAIRCAAQEGVDPDFLFVQNPGELPLERIFSSYKNALRSVQSVRNASGNWTEDTFSTYEENLYKTEMGYDKNGLGPSQCQMKPN</sequence>
<reference evidence="2 3" key="1">
    <citation type="submission" date="2020-08" db="EMBL/GenBank/DDBJ databases">
        <authorList>
            <person name="Newling K."/>
            <person name="Davey J."/>
            <person name="Forrester S."/>
        </authorList>
    </citation>
    <scope>NUCLEOTIDE SEQUENCE [LARGE SCALE GENOMIC DNA]</scope>
    <source>
        <strain evidence="3">Crithidia deanei Carvalho (ATCC PRA-265)</strain>
    </source>
</reference>
<feature type="region of interest" description="Disordered" evidence="1">
    <location>
        <begin position="78"/>
        <end position="153"/>
    </location>
</feature>
<dbReference type="VEuPathDB" id="TriTrypDB:ADEAN_000539800"/>
<organism evidence="2 3">
    <name type="scientific">Angomonas deanei</name>
    <dbReference type="NCBI Taxonomy" id="59799"/>
    <lineage>
        <taxon>Eukaryota</taxon>
        <taxon>Discoba</taxon>
        <taxon>Euglenozoa</taxon>
        <taxon>Kinetoplastea</taxon>
        <taxon>Metakinetoplastina</taxon>
        <taxon>Trypanosomatida</taxon>
        <taxon>Trypanosomatidae</taxon>
        <taxon>Strigomonadinae</taxon>
        <taxon>Angomonas</taxon>
    </lineage>
</organism>
<feature type="compositionally biased region" description="Basic and acidic residues" evidence="1">
    <location>
        <begin position="132"/>
        <end position="147"/>
    </location>
</feature>
<dbReference type="Proteomes" id="UP000515908">
    <property type="component" value="Chromosome 10"/>
</dbReference>
<protein>
    <submittedName>
        <fullName evidence="2">Uncharacterized protein</fullName>
    </submittedName>
</protein>
<dbReference type="EMBL" id="LR877154">
    <property type="protein sequence ID" value="CAD2217912.1"/>
    <property type="molecule type" value="Genomic_DNA"/>
</dbReference>
<evidence type="ECO:0000313" key="2">
    <source>
        <dbReference type="EMBL" id="CAD2217912.1"/>
    </source>
</evidence>
<dbReference type="AlphaFoldDB" id="A0A7G2CI56"/>
<keyword evidence="3" id="KW-1185">Reference proteome</keyword>
<accession>A0A7G2CI56</accession>
<evidence type="ECO:0000256" key="1">
    <source>
        <dbReference type="SAM" id="MobiDB-lite"/>
    </source>
</evidence>
<gene>
    <name evidence="2" type="ORF">ADEAN_000539800</name>
</gene>
<name>A0A7G2CI56_9TRYP</name>